<name>A0A1C4V515_9ACTN</name>
<evidence type="ECO:0000313" key="1">
    <source>
        <dbReference type="EMBL" id="SCE79054.1"/>
    </source>
</evidence>
<proteinExistence type="predicted"/>
<dbReference type="AlphaFoldDB" id="A0A1C4V515"/>
<protein>
    <submittedName>
        <fullName evidence="1">Uncharacterized protein</fullName>
    </submittedName>
</protein>
<gene>
    <name evidence="1" type="ORF">GA0070215_102403</name>
</gene>
<organism evidence="1 2">
    <name type="scientific">Micromonospora marina</name>
    <dbReference type="NCBI Taxonomy" id="307120"/>
    <lineage>
        <taxon>Bacteria</taxon>
        <taxon>Bacillati</taxon>
        <taxon>Actinomycetota</taxon>
        <taxon>Actinomycetes</taxon>
        <taxon>Micromonosporales</taxon>
        <taxon>Micromonosporaceae</taxon>
        <taxon>Micromonospora</taxon>
    </lineage>
</organism>
<accession>A0A1C4V515</accession>
<keyword evidence="2" id="KW-1185">Reference proteome</keyword>
<sequence>MAKRGTDHWSETYCDRRFHPPHLTGLPYWFFCRLEPGHDGDCDCEAAREATNTTD</sequence>
<dbReference type="Proteomes" id="UP000198551">
    <property type="component" value="Unassembled WGS sequence"/>
</dbReference>
<dbReference type="EMBL" id="FMCV01000002">
    <property type="protein sequence ID" value="SCE79054.1"/>
    <property type="molecule type" value="Genomic_DNA"/>
</dbReference>
<reference evidence="2" key="1">
    <citation type="submission" date="2016-06" db="EMBL/GenBank/DDBJ databases">
        <authorList>
            <person name="Varghese N."/>
        </authorList>
    </citation>
    <scope>NUCLEOTIDE SEQUENCE [LARGE SCALE GENOMIC DNA]</scope>
    <source>
        <strain evidence="2">DSM 45555</strain>
    </source>
</reference>
<evidence type="ECO:0000313" key="2">
    <source>
        <dbReference type="Proteomes" id="UP000198551"/>
    </source>
</evidence>